<gene>
    <name evidence="1" type="primary">ant1_1</name>
    <name evidence="1" type="ORF">NCTC11532_03109</name>
</gene>
<protein>
    <submittedName>
        <fullName evidence="1">Streptomycin 3''-adenylyltransferase</fullName>
        <ecNumber evidence="1">2.7.7.47</ecNumber>
    </submittedName>
</protein>
<proteinExistence type="predicted"/>
<dbReference type="Proteomes" id="UP000255297">
    <property type="component" value="Unassembled WGS sequence"/>
</dbReference>
<dbReference type="GO" id="GO:0009012">
    <property type="term" value="F:aminoglycoside 3''-adenylyltransferase activity"/>
    <property type="evidence" value="ECO:0007669"/>
    <property type="project" value="UniProtKB-EC"/>
</dbReference>
<reference evidence="1 2" key="1">
    <citation type="submission" date="2018-06" db="EMBL/GenBank/DDBJ databases">
        <authorList>
            <consortium name="Pathogen Informatics"/>
            <person name="Doyle S."/>
        </authorList>
    </citation>
    <scope>NUCLEOTIDE SEQUENCE [LARGE SCALE GENOMIC DNA]</scope>
    <source>
        <strain evidence="1 2">NCTC11532</strain>
    </source>
</reference>
<dbReference type="EC" id="2.7.7.47" evidence="1"/>
<keyword evidence="1" id="KW-0548">Nucleotidyltransferase</keyword>
<dbReference type="RefSeq" id="WP_242601922.1">
    <property type="nucleotide sequence ID" value="NZ_CAAAIS010000012.1"/>
</dbReference>
<keyword evidence="1" id="KW-0808">Transferase</keyword>
<dbReference type="STRING" id="1122170.GCA_000701265_00133"/>
<keyword evidence="2" id="KW-1185">Reference proteome</keyword>
<dbReference type="EMBL" id="UGPB01000002">
    <property type="protein sequence ID" value="STY78849.1"/>
    <property type="molecule type" value="Genomic_DNA"/>
</dbReference>
<dbReference type="AlphaFoldDB" id="A0A378P2L7"/>
<sequence>MKSTKPAIEMTLVERMAINPWHYPPLFDFQYGEWLRPSLEWEILNHDLIVKC</sequence>
<evidence type="ECO:0000313" key="1">
    <source>
        <dbReference type="EMBL" id="STY78849.1"/>
    </source>
</evidence>
<evidence type="ECO:0000313" key="2">
    <source>
        <dbReference type="Proteomes" id="UP000255297"/>
    </source>
</evidence>
<organism evidence="1 2">
    <name type="scientific">Legionella wadsworthii</name>
    <dbReference type="NCBI Taxonomy" id="28088"/>
    <lineage>
        <taxon>Bacteria</taxon>
        <taxon>Pseudomonadati</taxon>
        <taxon>Pseudomonadota</taxon>
        <taxon>Gammaproteobacteria</taxon>
        <taxon>Legionellales</taxon>
        <taxon>Legionellaceae</taxon>
        <taxon>Legionella</taxon>
    </lineage>
</organism>
<name>A0A378P2L7_9GAMM</name>
<accession>A0A378P2L7</accession>